<protein>
    <submittedName>
        <fullName evidence="1">Uncharacterized protein</fullName>
    </submittedName>
</protein>
<accession>A0A9J6FQ91</accession>
<organism evidence="1 2">
    <name type="scientific">Haemaphysalis longicornis</name>
    <name type="common">Bush tick</name>
    <dbReference type="NCBI Taxonomy" id="44386"/>
    <lineage>
        <taxon>Eukaryota</taxon>
        <taxon>Metazoa</taxon>
        <taxon>Ecdysozoa</taxon>
        <taxon>Arthropoda</taxon>
        <taxon>Chelicerata</taxon>
        <taxon>Arachnida</taxon>
        <taxon>Acari</taxon>
        <taxon>Parasitiformes</taxon>
        <taxon>Ixodida</taxon>
        <taxon>Ixodoidea</taxon>
        <taxon>Ixodidae</taxon>
        <taxon>Haemaphysalinae</taxon>
        <taxon>Haemaphysalis</taxon>
    </lineage>
</organism>
<dbReference type="AlphaFoldDB" id="A0A9J6FQ91"/>
<sequence>MPGFGVTQGNFRGTVGSSTALRFLTTPELRGIGDRSGPSLVARALRLQSRLCFYAPEPLTMLSNEKLKRRSSCGHPLRHPRIVTSRSR</sequence>
<evidence type="ECO:0000313" key="2">
    <source>
        <dbReference type="Proteomes" id="UP000821853"/>
    </source>
</evidence>
<gene>
    <name evidence="1" type="ORF">HPB48_018527</name>
</gene>
<reference evidence="1 2" key="1">
    <citation type="journal article" date="2020" name="Cell">
        <title>Large-Scale Comparative Analyses of Tick Genomes Elucidate Their Genetic Diversity and Vector Capacities.</title>
        <authorList>
            <consortium name="Tick Genome and Microbiome Consortium (TIGMIC)"/>
            <person name="Jia N."/>
            <person name="Wang J."/>
            <person name="Shi W."/>
            <person name="Du L."/>
            <person name="Sun Y."/>
            <person name="Zhan W."/>
            <person name="Jiang J.F."/>
            <person name="Wang Q."/>
            <person name="Zhang B."/>
            <person name="Ji P."/>
            <person name="Bell-Sakyi L."/>
            <person name="Cui X.M."/>
            <person name="Yuan T.T."/>
            <person name="Jiang B.G."/>
            <person name="Yang W.F."/>
            <person name="Lam T.T."/>
            <person name="Chang Q.C."/>
            <person name="Ding S.J."/>
            <person name="Wang X.J."/>
            <person name="Zhu J.G."/>
            <person name="Ruan X.D."/>
            <person name="Zhao L."/>
            <person name="Wei J.T."/>
            <person name="Ye R.Z."/>
            <person name="Que T.C."/>
            <person name="Du C.H."/>
            <person name="Zhou Y.H."/>
            <person name="Cheng J.X."/>
            <person name="Dai P.F."/>
            <person name="Guo W.B."/>
            <person name="Han X.H."/>
            <person name="Huang E.J."/>
            <person name="Li L.F."/>
            <person name="Wei W."/>
            <person name="Gao Y.C."/>
            <person name="Liu J.Z."/>
            <person name="Shao H.Z."/>
            <person name="Wang X."/>
            <person name="Wang C.C."/>
            <person name="Yang T.C."/>
            <person name="Huo Q.B."/>
            <person name="Li W."/>
            <person name="Chen H.Y."/>
            <person name="Chen S.E."/>
            <person name="Zhou L.G."/>
            <person name="Ni X.B."/>
            <person name="Tian J.H."/>
            <person name="Sheng Y."/>
            <person name="Liu T."/>
            <person name="Pan Y.S."/>
            <person name="Xia L.Y."/>
            <person name="Li J."/>
            <person name="Zhao F."/>
            <person name="Cao W.C."/>
        </authorList>
    </citation>
    <scope>NUCLEOTIDE SEQUENCE [LARGE SCALE GENOMIC DNA]</scope>
    <source>
        <strain evidence="1">HaeL-2018</strain>
    </source>
</reference>
<evidence type="ECO:0000313" key="1">
    <source>
        <dbReference type="EMBL" id="KAH9365237.1"/>
    </source>
</evidence>
<dbReference type="EMBL" id="JABSTR010000003">
    <property type="protein sequence ID" value="KAH9365237.1"/>
    <property type="molecule type" value="Genomic_DNA"/>
</dbReference>
<keyword evidence="2" id="KW-1185">Reference proteome</keyword>
<dbReference type="Proteomes" id="UP000821853">
    <property type="component" value="Unassembled WGS sequence"/>
</dbReference>
<proteinExistence type="predicted"/>
<comment type="caution">
    <text evidence="1">The sequence shown here is derived from an EMBL/GenBank/DDBJ whole genome shotgun (WGS) entry which is preliminary data.</text>
</comment>
<name>A0A9J6FQ91_HAELO</name>
<dbReference type="VEuPathDB" id="VectorBase:HLOH_061164"/>